<dbReference type="PANTHER" id="PTHR43434:SF1">
    <property type="entry name" value="PHOSPHOGLYCOLATE PHOSPHATASE"/>
    <property type="match status" value="1"/>
</dbReference>
<dbReference type="STRING" id="47871.GA0070608_4368"/>
<dbReference type="SUPFAM" id="SSF56784">
    <property type="entry name" value="HAD-like"/>
    <property type="match status" value="1"/>
</dbReference>
<name>A0A1C6VW70_9ACTN</name>
<dbReference type="InterPro" id="IPR050155">
    <property type="entry name" value="HAD-like_hydrolase_sf"/>
</dbReference>
<dbReference type="RefSeq" id="WP_218107555.1">
    <property type="nucleotide sequence ID" value="NZ_FMIC01000002.1"/>
</dbReference>
<reference evidence="1 2" key="1">
    <citation type="submission" date="2016-06" db="EMBL/GenBank/DDBJ databases">
        <authorList>
            <person name="Kjaerup R.B."/>
            <person name="Dalgaard T.S."/>
            <person name="Juul-Madsen H.R."/>
        </authorList>
    </citation>
    <scope>NUCLEOTIDE SEQUENCE [LARGE SCALE GENOMIC DNA]</scope>
    <source>
        <strain evidence="1 2">DSM 43363</strain>
    </source>
</reference>
<dbReference type="InterPro" id="IPR023214">
    <property type="entry name" value="HAD_sf"/>
</dbReference>
<dbReference type="Gene3D" id="3.40.50.1000">
    <property type="entry name" value="HAD superfamily/HAD-like"/>
    <property type="match status" value="1"/>
</dbReference>
<evidence type="ECO:0000313" key="2">
    <source>
        <dbReference type="Proteomes" id="UP000199343"/>
    </source>
</evidence>
<dbReference type="InterPro" id="IPR006439">
    <property type="entry name" value="HAD-SF_hydro_IA"/>
</dbReference>
<dbReference type="EMBL" id="FMIC01000002">
    <property type="protein sequence ID" value="SCL70543.1"/>
    <property type="molecule type" value="Genomic_DNA"/>
</dbReference>
<evidence type="ECO:0000313" key="1">
    <source>
        <dbReference type="EMBL" id="SCL70543.1"/>
    </source>
</evidence>
<dbReference type="AlphaFoldDB" id="A0A1C6VW70"/>
<proteinExistence type="predicted"/>
<organism evidence="1 2">
    <name type="scientific">Micromonospora peucetia</name>
    <dbReference type="NCBI Taxonomy" id="47871"/>
    <lineage>
        <taxon>Bacteria</taxon>
        <taxon>Bacillati</taxon>
        <taxon>Actinomycetota</taxon>
        <taxon>Actinomycetes</taxon>
        <taxon>Micromonosporales</taxon>
        <taxon>Micromonosporaceae</taxon>
        <taxon>Micromonospora</taxon>
    </lineage>
</organism>
<dbReference type="Pfam" id="PF00702">
    <property type="entry name" value="Hydrolase"/>
    <property type="match status" value="1"/>
</dbReference>
<gene>
    <name evidence="1" type="ORF">GA0070608_4368</name>
</gene>
<dbReference type="PANTHER" id="PTHR43434">
    <property type="entry name" value="PHOSPHOGLYCOLATE PHOSPHATASE"/>
    <property type="match status" value="1"/>
</dbReference>
<dbReference type="SFLD" id="SFLDG01129">
    <property type="entry name" value="C1.5:_HAD__Beta-PGM__Phosphata"/>
    <property type="match status" value="1"/>
</dbReference>
<dbReference type="SFLD" id="SFLDS00003">
    <property type="entry name" value="Haloacid_Dehalogenase"/>
    <property type="match status" value="1"/>
</dbReference>
<dbReference type="Proteomes" id="UP000199343">
    <property type="component" value="Unassembled WGS sequence"/>
</dbReference>
<accession>A0A1C6VW70</accession>
<protein>
    <submittedName>
        <fullName evidence="1">Haloacid dehalogenase superfamily, subfamily IA, variant 1 with third motif having Dx(3-4)D or Dx(3-4)E</fullName>
    </submittedName>
</protein>
<dbReference type="NCBIfam" id="TIGR01549">
    <property type="entry name" value="HAD-SF-IA-v1"/>
    <property type="match status" value="1"/>
</dbReference>
<dbReference type="InterPro" id="IPR036412">
    <property type="entry name" value="HAD-like_sf"/>
</dbReference>
<dbReference type="GO" id="GO:0006281">
    <property type="term" value="P:DNA repair"/>
    <property type="evidence" value="ECO:0007669"/>
    <property type="project" value="TreeGrafter"/>
</dbReference>
<dbReference type="GO" id="GO:0008967">
    <property type="term" value="F:phosphoglycolate phosphatase activity"/>
    <property type="evidence" value="ECO:0007669"/>
    <property type="project" value="TreeGrafter"/>
</dbReference>
<sequence>MIAARLPRPRALLLDFGGVVVQTERRVTWVTDLATEIVAMLGAAGCTELTIDDVVRDVRAAAAAESAWKNAMSRLSAPAELTWRVFWSEFVAADWPEQARALVTSQAWLLCRRQGELRSTRVARNGIEDLLRGARERDIPVGIVSNAMSGIVHRDWLARAGLDKDLVVQLYSDELGIRKPNPELIRLACRALAVAPADAWYVGDNFDRDVVCGRRAGVGATVLMTARSTHDRPFVVAQTPDAVVDDPAELLRLLTLTDERHA</sequence>
<dbReference type="GO" id="GO:0005829">
    <property type="term" value="C:cytosol"/>
    <property type="evidence" value="ECO:0007669"/>
    <property type="project" value="TreeGrafter"/>
</dbReference>